<feature type="domain" description="SprT-like" evidence="3">
    <location>
        <begin position="54"/>
        <end position="221"/>
    </location>
</feature>
<dbReference type="GO" id="GO:0004222">
    <property type="term" value="F:metalloendopeptidase activity"/>
    <property type="evidence" value="ECO:0007669"/>
    <property type="project" value="InterPro"/>
</dbReference>
<dbReference type="Pfam" id="PF10263">
    <property type="entry name" value="SprT-like"/>
    <property type="match status" value="1"/>
</dbReference>
<keyword evidence="2" id="KW-0539">Nucleus</keyword>
<evidence type="ECO:0000259" key="3">
    <source>
        <dbReference type="SMART" id="SM00731"/>
    </source>
</evidence>
<evidence type="ECO:0000313" key="4">
    <source>
        <dbReference type="EMBL" id="OCT62298.1"/>
    </source>
</evidence>
<reference evidence="5" key="1">
    <citation type="journal article" date="2016" name="Nature">
        <title>Genome evolution in the allotetraploid frog Xenopus laevis.</title>
        <authorList>
            <person name="Session A.M."/>
            <person name="Uno Y."/>
            <person name="Kwon T."/>
            <person name="Chapman J.A."/>
            <person name="Toyoda A."/>
            <person name="Takahashi S."/>
            <person name="Fukui A."/>
            <person name="Hikosaka A."/>
            <person name="Suzuki A."/>
            <person name="Kondo M."/>
            <person name="van Heeringen S.J."/>
            <person name="Quigley I."/>
            <person name="Heinz S."/>
            <person name="Ogino H."/>
            <person name="Ochi H."/>
            <person name="Hellsten U."/>
            <person name="Lyons J.B."/>
            <person name="Simakov O."/>
            <person name="Putnam N."/>
            <person name="Stites J."/>
            <person name="Kuroki Y."/>
            <person name="Tanaka T."/>
            <person name="Michiue T."/>
            <person name="Watanabe M."/>
            <person name="Bogdanovic O."/>
            <person name="Lister R."/>
            <person name="Georgiou G."/>
            <person name="Paranjpe S.S."/>
            <person name="van Kruijsbergen I."/>
            <person name="Shu S."/>
            <person name="Carlson J."/>
            <person name="Kinoshita T."/>
            <person name="Ohta Y."/>
            <person name="Mawaribuchi S."/>
            <person name="Jenkins J."/>
            <person name="Grimwood J."/>
            <person name="Schmutz J."/>
            <person name="Mitros T."/>
            <person name="Mozaffari S.V."/>
            <person name="Suzuki Y."/>
            <person name="Haramoto Y."/>
            <person name="Yamamoto T.S."/>
            <person name="Takagi C."/>
            <person name="Heald R."/>
            <person name="Miller K."/>
            <person name="Haudenschild C."/>
            <person name="Kitzman J."/>
            <person name="Nakayama T."/>
            <person name="Izutsu Y."/>
            <person name="Robert J."/>
            <person name="Fortriede J."/>
            <person name="Burns K."/>
            <person name="Lotay V."/>
            <person name="Karimi K."/>
            <person name="Yasuoka Y."/>
            <person name="Dichmann D.S."/>
            <person name="Flajnik M.F."/>
            <person name="Houston D.W."/>
            <person name="Shendure J."/>
            <person name="DuPasquier L."/>
            <person name="Vize P.D."/>
            <person name="Zorn A.M."/>
            <person name="Ito M."/>
            <person name="Marcotte E.M."/>
            <person name="Wallingford J.B."/>
            <person name="Ito Y."/>
            <person name="Asashima M."/>
            <person name="Ueno N."/>
            <person name="Matsuda Y."/>
            <person name="Veenstra G.J."/>
            <person name="Fujiyama A."/>
            <person name="Harland R.M."/>
            <person name="Taira M."/>
            <person name="Rokhsar D.S."/>
        </authorList>
    </citation>
    <scope>NUCLEOTIDE SEQUENCE [LARGE SCALE GENOMIC DNA]</scope>
    <source>
        <strain evidence="5">J</strain>
    </source>
</reference>
<dbReference type="Proteomes" id="UP000694892">
    <property type="component" value="Chromosome 9_10L"/>
</dbReference>
<dbReference type="PANTHER" id="PTHR21220">
    <property type="entry name" value="DNA-DEPENDENT METALLOPROTEASE SPRTN"/>
    <property type="match status" value="1"/>
</dbReference>
<name>A0A974H2B6_XENLA</name>
<dbReference type="OMA" id="IWRCNGP"/>
<dbReference type="GO" id="GO:0031593">
    <property type="term" value="F:polyubiquitin modification-dependent protein binding"/>
    <property type="evidence" value="ECO:0007669"/>
    <property type="project" value="TreeGrafter"/>
</dbReference>
<evidence type="ECO:0000313" key="5">
    <source>
        <dbReference type="Proteomes" id="UP000694892"/>
    </source>
</evidence>
<dbReference type="InterPro" id="IPR044245">
    <property type="entry name" value="Spartan"/>
</dbReference>
<dbReference type="InterPro" id="IPR006640">
    <property type="entry name" value="SprT-like_domain"/>
</dbReference>
<dbReference type="GO" id="GO:0003697">
    <property type="term" value="F:single-stranded DNA binding"/>
    <property type="evidence" value="ECO:0007669"/>
    <property type="project" value="InterPro"/>
</dbReference>
<gene>
    <name evidence="4" type="ORF">XELAEV_18043382mg</name>
</gene>
<dbReference type="Pfam" id="PF22934">
    <property type="entry name" value="SPRTN_ZBD"/>
    <property type="match status" value="1"/>
</dbReference>
<dbReference type="PANTHER" id="PTHR21220:SF8">
    <property type="entry name" value="SPRT-LIKE DOMAIN-CONTAINING PROTEIN SPARTAN"/>
    <property type="match status" value="1"/>
</dbReference>
<sequence length="224" mass="25842">MTEGNYPHFYPYLYNPYNTTLEGQNWPSSPATPQPPYNALSITDPVWETIDPYPDLQALFHEFNQRFFSGMLPEMEVKWSTKMTRAAGMTHHLLGDNDNCVQCKIHLSQPILELRPRRDTVESLLHEMIHAYLCVTKSKDPGDDHGPNFQHLMGILNETLGTNIAIQHNFHKEVEALKKHQWECDGPCKKIVKRARNLAPSAKERWFQEHEQTCGGNFIKTSEP</sequence>
<dbReference type="GO" id="GO:0005634">
    <property type="term" value="C:nucleus"/>
    <property type="evidence" value="ECO:0007669"/>
    <property type="project" value="UniProtKB-SubCell"/>
</dbReference>
<proteinExistence type="predicted"/>
<dbReference type="GO" id="GO:0006974">
    <property type="term" value="P:DNA damage response"/>
    <property type="evidence" value="ECO:0007669"/>
    <property type="project" value="InterPro"/>
</dbReference>
<comment type="subcellular location">
    <subcellularLocation>
        <location evidence="1">Nucleus</location>
    </subcellularLocation>
</comment>
<accession>A0A974H2B6</accession>
<dbReference type="SMART" id="SM00731">
    <property type="entry name" value="SprT"/>
    <property type="match status" value="1"/>
</dbReference>
<dbReference type="AlphaFoldDB" id="A0A974H2B6"/>
<dbReference type="EMBL" id="CM004482">
    <property type="protein sequence ID" value="OCT62298.1"/>
    <property type="molecule type" value="Genomic_DNA"/>
</dbReference>
<organism evidence="4 5">
    <name type="scientific">Xenopus laevis</name>
    <name type="common">African clawed frog</name>
    <dbReference type="NCBI Taxonomy" id="8355"/>
    <lineage>
        <taxon>Eukaryota</taxon>
        <taxon>Metazoa</taxon>
        <taxon>Chordata</taxon>
        <taxon>Craniata</taxon>
        <taxon>Vertebrata</taxon>
        <taxon>Euteleostomi</taxon>
        <taxon>Amphibia</taxon>
        <taxon>Batrachia</taxon>
        <taxon>Anura</taxon>
        <taxon>Pipoidea</taxon>
        <taxon>Pipidae</taxon>
        <taxon>Xenopodinae</taxon>
        <taxon>Xenopus</taxon>
        <taxon>Xenopus</taxon>
    </lineage>
</organism>
<protein>
    <recommendedName>
        <fullName evidence="3">SprT-like domain-containing protein</fullName>
    </recommendedName>
</protein>
<evidence type="ECO:0000256" key="2">
    <source>
        <dbReference type="ARBA" id="ARBA00023242"/>
    </source>
</evidence>
<evidence type="ECO:0000256" key="1">
    <source>
        <dbReference type="ARBA" id="ARBA00004123"/>
    </source>
</evidence>
<dbReference type="InterPro" id="IPR055220">
    <property type="entry name" value="SPRTN_ZBD"/>
</dbReference>